<dbReference type="Proteomes" id="UP000549394">
    <property type="component" value="Unassembled WGS sequence"/>
</dbReference>
<keyword evidence="4" id="KW-0732">Signal</keyword>
<organism evidence="6 7">
    <name type="scientific">Dimorphilus gyrociliatus</name>
    <dbReference type="NCBI Taxonomy" id="2664684"/>
    <lineage>
        <taxon>Eukaryota</taxon>
        <taxon>Metazoa</taxon>
        <taxon>Spiralia</taxon>
        <taxon>Lophotrochozoa</taxon>
        <taxon>Annelida</taxon>
        <taxon>Polychaeta</taxon>
        <taxon>Polychaeta incertae sedis</taxon>
        <taxon>Dinophilidae</taxon>
        <taxon>Dimorphilus</taxon>
    </lineage>
</organism>
<evidence type="ECO:0000256" key="4">
    <source>
        <dbReference type="SAM" id="SignalP"/>
    </source>
</evidence>
<dbReference type="InterPro" id="IPR001368">
    <property type="entry name" value="TNFR/NGFR_Cys_rich_reg"/>
</dbReference>
<comment type="similarity">
    <text evidence="1">Belongs to the protease inhibitor I15 (antistasin) family.</text>
</comment>
<dbReference type="EMBL" id="CAJFCJ010000026">
    <property type="protein sequence ID" value="CAD5125344.1"/>
    <property type="molecule type" value="Genomic_DNA"/>
</dbReference>
<gene>
    <name evidence="6" type="ORF">DGYR_LOCUS12728</name>
</gene>
<dbReference type="OrthoDB" id="5976811at2759"/>
<dbReference type="Pfam" id="PF02822">
    <property type="entry name" value="Antistasin"/>
    <property type="match status" value="1"/>
</dbReference>
<evidence type="ECO:0000259" key="5">
    <source>
        <dbReference type="PROSITE" id="PS51252"/>
    </source>
</evidence>
<name>A0A7I8WB39_9ANNE</name>
<keyword evidence="3" id="KW-0722">Serine protease inhibitor</keyword>
<evidence type="ECO:0000313" key="7">
    <source>
        <dbReference type="Proteomes" id="UP000549394"/>
    </source>
</evidence>
<reference evidence="6 7" key="1">
    <citation type="submission" date="2020-08" db="EMBL/GenBank/DDBJ databases">
        <authorList>
            <person name="Hejnol A."/>
        </authorList>
    </citation>
    <scope>NUCLEOTIDE SEQUENCE [LARGE SCALE GENOMIC DNA]</scope>
</reference>
<accession>A0A7I8WB39</accession>
<dbReference type="Gene3D" id="2.10.22.10">
    <property type="entry name" value="Antistasin, domain 1"/>
    <property type="match status" value="2"/>
</dbReference>
<dbReference type="InterPro" id="IPR004094">
    <property type="entry name" value="Antistasin-like"/>
</dbReference>
<keyword evidence="7" id="KW-1185">Reference proteome</keyword>
<protein>
    <submittedName>
        <fullName evidence="6">DgyrCDS13583</fullName>
    </submittedName>
</protein>
<evidence type="ECO:0000256" key="3">
    <source>
        <dbReference type="ARBA" id="ARBA00022900"/>
    </source>
</evidence>
<dbReference type="PROSITE" id="PS51252">
    <property type="entry name" value="ANTISTASIN"/>
    <property type="match status" value="1"/>
</dbReference>
<sequence length="294" mass="32401">MKIFLSFSFWAVTLFLIAAAKDEDWEDIDVVAVNLDDDTKGDSENEVEASLTTTPSKVSPDACPVLNCDKICPCGKKTDSDHCYICECECNHGDKCEHECEFGRKISSTGELTCECHSEQQYIGVCKAFCHNIHNEAKNCEICPHCNCNGQVNNCPTLECNTVCKYGYTRDYNDCPSCNCQRGPDHPGHVDPCYHTRCDYGQICKVIAGNAVCVGHPSPITTLPPLNPPQCPKLTCGPDCTCEHFIRDDGCTVCQCANACYGVACPYGTICIPYYVFEAYTGKLQVTPNCRKVE</sequence>
<dbReference type="PROSITE" id="PS00652">
    <property type="entry name" value="TNFR_NGFR_1"/>
    <property type="match status" value="1"/>
</dbReference>
<evidence type="ECO:0000313" key="6">
    <source>
        <dbReference type="EMBL" id="CAD5125344.1"/>
    </source>
</evidence>
<keyword evidence="2" id="KW-0646">Protease inhibitor</keyword>
<dbReference type="AlphaFoldDB" id="A0A7I8WB39"/>
<feature type="chain" id="PRO_5029486303" evidence="4">
    <location>
        <begin position="21"/>
        <end position="294"/>
    </location>
</feature>
<feature type="signal peptide" evidence="4">
    <location>
        <begin position="1"/>
        <end position="20"/>
    </location>
</feature>
<evidence type="ECO:0000256" key="2">
    <source>
        <dbReference type="ARBA" id="ARBA00022690"/>
    </source>
</evidence>
<comment type="caution">
    <text evidence="6">The sequence shown here is derived from an EMBL/GenBank/DDBJ whole genome shotgun (WGS) entry which is preliminary data.</text>
</comment>
<dbReference type="GO" id="GO:0004867">
    <property type="term" value="F:serine-type endopeptidase inhibitor activity"/>
    <property type="evidence" value="ECO:0007669"/>
    <property type="project" value="UniProtKB-KW"/>
</dbReference>
<proteinExistence type="inferred from homology"/>
<evidence type="ECO:0000256" key="1">
    <source>
        <dbReference type="ARBA" id="ARBA00008768"/>
    </source>
</evidence>
<feature type="domain" description="Antistasin-like" evidence="5">
    <location>
        <begin position="63"/>
        <end position="88"/>
    </location>
</feature>